<feature type="transmembrane region" description="Helical" evidence="7">
    <location>
        <begin position="153"/>
        <end position="175"/>
    </location>
</feature>
<reference evidence="8" key="1">
    <citation type="journal article" date="2022" name="bioRxiv">
        <title>Sequencing and chromosome-scale assembly of the giantPleurodeles waltlgenome.</title>
        <authorList>
            <person name="Brown T."/>
            <person name="Elewa A."/>
            <person name="Iarovenko S."/>
            <person name="Subramanian E."/>
            <person name="Araus A.J."/>
            <person name="Petzold A."/>
            <person name="Susuki M."/>
            <person name="Suzuki K.-i.T."/>
            <person name="Hayashi T."/>
            <person name="Toyoda A."/>
            <person name="Oliveira C."/>
            <person name="Osipova E."/>
            <person name="Leigh N.D."/>
            <person name="Simon A."/>
            <person name="Yun M.H."/>
        </authorList>
    </citation>
    <scope>NUCLEOTIDE SEQUENCE</scope>
    <source>
        <strain evidence="8">20211129_DDA</strain>
        <tissue evidence="8">Liver</tissue>
    </source>
</reference>
<evidence type="ECO:0000313" key="9">
    <source>
        <dbReference type="Proteomes" id="UP001066276"/>
    </source>
</evidence>
<dbReference type="Pfam" id="PF03821">
    <property type="entry name" value="Mtp"/>
    <property type="match status" value="2"/>
</dbReference>
<dbReference type="InterPro" id="IPR004687">
    <property type="entry name" value="LAPTM4/5"/>
</dbReference>
<dbReference type="GO" id="GO:0005765">
    <property type="term" value="C:lysosomal membrane"/>
    <property type="evidence" value="ECO:0007669"/>
    <property type="project" value="TreeGrafter"/>
</dbReference>
<comment type="similarity">
    <text evidence="2">Belongs to the LAPTM4/LAPTM5 transporter family.</text>
</comment>
<accession>A0AAV7LP46</accession>
<dbReference type="GO" id="GO:0012505">
    <property type="term" value="C:endomembrane system"/>
    <property type="evidence" value="ECO:0007669"/>
    <property type="project" value="UniProtKB-SubCell"/>
</dbReference>
<organism evidence="8 9">
    <name type="scientific">Pleurodeles waltl</name>
    <name type="common">Iberian ribbed newt</name>
    <dbReference type="NCBI Taxonomy" id="8319"/>
    <lineage>
        <taxon>Eukaryota</taxon>
        <taxon>Metazoa</taxon>
        <taxon>Chordata</taxon>
        <taxon>Craniata</taxon>
        <taxon>Vertebrata</taxon>
        <taxon>Euteleostomi</taxon>
        <taxon>Amphibia</taxon>
        <taxon>Batrachia</taxon>
        <taxon>Caudata</taxon>
        <taxon>Salamandroidea</taxon>
        <taxon>Salamandridae</taxon>
        <taxon>Pleurodelinae</taxon>
        <taxon>Pleurodeles</taxon>
    </lineage>
</organism>
<comment type="subcellular location">
    <subcellularLocation>
        <location evidence="1">Endomembrane system</location>
        <topology evidence="1">Multi-pass membrane protein</topology>
    </subcellularLocation>
</comment>
<keyword evidence="4 7" id="KW-0812">Transmembrane</keyword>
<keyword evidence="9" id="KW-1185">Reference proteome</keyword>
<gene>
    <name evidence="8" type="ORF">NDU88_005967</name>
</gene>
<evidence type="ECO:0000256" key="1">
    <source>
        <dbReference type="ARBA" id="ARBA00004127"/>
    </source>
</evidence>
<evidence type="ECO:0000256" key="5">
    <source>
        <dbReference type="ARBA" id="ARBA00022989"/>
    </source>
</evidence>
<proteinExistence type="inferred from homology"/>
<protein>
    <recommendedName>
        <fullName evidence="10">Lysosomal-associated transmembrane protein 5</fullName>
    </recommendedName>
</protein>
<evidence type="ECO:0008006" key="10">
    <source>
        <dbReference type="Google" id="ProtNLM"/>
    </source>
</evidence>
<evidence type="ECO:0000256" key="4">
    <source>
        <dbReference type="ARBA" id="ARBA00022692"/>
    </source>
</evidence>
<dbReference type="PANTHER" id="PTHR12479:SF2">
    <property type="entry name" value="LYSOSOMAL-ASSOCIATED TRANSMEMBRANE PROTEIN 5"/>
    <property type="match status" value="1"/>
</dbReference>
<dbReference type="InterPro" id="IPR051115">
    <property type="entry name" value="LAPTM_transporter"/>
</dbReference>
<evidence type="ECO:0000256" key="6">
    <source>
        <dbReference type="ARBA" id="ARBA00023136"/>
    </source>
</evidence>
<comment type="caution">
    <text evidence="8">The sequence shown here is derived from an EMBL/GenBank/DDBJ whole genome shotgun (WGS) entry which is preliminary data.</text>
</comment>
<evidence type="ECO:0000313" key="8">
    <source>
        <dbReference type="EMBL" id="KAJ1092857.1"/>
    </source>
</evidence>
<keyword evidence="6 7" id="KW-0472">Membrane</keyword>
<evidence type="ECO:0000256" key="7">
    <source>
        <dbReference type="SAM" id="Phobius"/>
    </source>
</evidence>
<feature type="transmembrane region" description="Helical" evidence="7">
    <location>
        <begin position="21"/>
        <end position="42"/>
    </location>
</feature>
<dbReference type="Proteomes" id="UP001066276">
    <property type="component" value="Chromosome 11"/>
</dbReference>
<evidence type="ECO:0000256" key="3">
    <source>
        <dbReference type="ARBA" id="ARBA00022448"/>
    </source>
</evidence>
<sequence length="226" mass="25254">MATFRSREVPRCCGCLTVRSVSLGLALYILFSSALILVMYTVDLAHGRDSTLADMVLAYLCWVLVMLVALGMMCGVLKAIPSLLLPFLSFQTLDLSASILRFCGLFVRFPPCLGFLNWGQRRAVLFTDGDKHYREFSETSDVDSSEKQLLRPIIYLALAAAAVVLLKFYFLKCVWRCYKFLKAGRSEERQVHVSTVKLPEKGLLLPSYEEAVALPAKEPPPPAYSV</sequence>
<keyword evidence="3" id="KW-0813">Transport</keyword>
<keyword evidence="5 7" id="KW-1133">Transmembrane helix</keyword>
<name>A0AAV7LP46_PLEWA</name>
<evidence type="ECO:0000256" key="2">
    <source>
        <dbReference type="ARBA" id="ARBA00010076"/>
    </source>
</evidence>
<dbReference type="EMBL" id="JANPWB010000015">
    <property type="protein sequence ID" value="KAJ1092857.1"/>
    <property type="molecule type" value="Genomic_DNA"/>
</dbReference>
<dbReference type="PANTHER" id="PTHR12479">
    <property type="entry name" value="LYSOSOMAL-ASSOCIATED TRANSMEMBRANE PROTEIN"/>
    <property type="match status" value="1"/>
</dbReference>
<dbReference type="AlphaFoldDB" id="A0AAV7LP46"/>
<feature type="transmembrane region" description="Helical" evidence="7">
    <location>
        <begin position="57"/>
        <end position="77"/>
    </location>
</feature>